<dbReference type="Proteomes" id="UP001066276">
    <property type="component" value="Chromosome 9"/>
</dbReference>
<evidence type="ECO:0000313" key="3">
    <source>
        <dbReference type="Proteomes" id="UP001066276"/>
    </source>
</evidence>
<protein>
    <submittedName>
        <fullName evidence="2">Uncharacterized protein</fullName>
    </submittedName>
</protein>
<organism evidence="2 3">
    <name type="scientific">Pleurodeles waltl</name>
    <name type="common">Iberian ribbed newt</name>
    <dbReference type="NCBI Taxonomy" id="8319"/>
    <lineage>
        <taxon>Eukaryota</taxon>
        <taxon>Metazoa</taxon>
        <taxon>Chordata</taxon>
        <taxon>Craniata</taxon>
        <taxon>Vertebrata</taxon>
        <taxon>Euteleostomi</taxon>
        <taxon>Amphibia</taxon>
        <taxon>Batrachia</taxon>
        <taxon>Caudata</taxon>
        <taxon>Salamandroidea</taxon>
        <taxon>Salamandridae</taxon>
        <taxon>Pleurodelinae</taxon>
        <taxon>Pleurodeles</taxon>
    </lineage>
</organism>
<gene>
    <name evidence="2" type="ORF">NDU88_004845</name>
</gene>
<dbReference type="EMBL" id="JANPWB010000013">
    <property type="protein sequence ID" value="KAJ1107455.1"/>
    <property type="molecule type" value="Genomic_DNA"/>
</dbReference>
<feature type="compositionally biased region" description="Polar residues" evidence="1">
    <location>
        <begin position="117"/>
        <end position="126"/>
    </location>
</feature>
<dbReference type="AlphaFoldDB" id="A0AAV7MXJ5"/>
<reference evidence="2" key="1">
    <citation type="journal article" date="2022" name="bioRxiv">
        <title>Sequencing and chromosome-scale assembly of the giantPleurodeles waltlgenome.</title>
        <authorList>
            <person name="Brown T."/>
            <person name="Elewa A."/>
            <person name="Iarovenko S."/>
            <person name="Subramanian E."/>
            <person name="Araus A.J."/>
            <person name="Petzold A."/>
            <person name="Susuki M."/>
            <person name="Suzuki K.-i.T."/>
            <person name="Hayashi T."/>
            <person name="Toyoda A."/>
            <person name="Oliveira C."/>
            <person name="Osipova E."/>
            <person name="Leigh N.D."/>
            <person name="Simon A."/>
            <person name="Yun M.H."/>
        </authorList>
    </citation>
    <scope>NUCLEOTIDE SEQUENCE</scope>
    <source>
        <strain evidence="2">20211129_DDA</strain>
        <tissue evidence="2">Liver</tissue>
    </source>
</reference>
<feature type="region of interest" description="Disordered" evidence="1">
    <location>
        <begin position="1"/>
        <end position="50"/>
    </location>
</feature>
<accession>A0AAV7MXJ5</accession>
<sequence>MATPRPPGDIAIPPGLSASPAAAPIRGVRDSKGEEGEEEEEGGHHLTRYLTLRPCRSQDVSFVAAPSLPLRPPSWVRVVPGPRPLLVGNRPGFPSVGEGGKKEEGRPPPPEPPQRICSRSSRSLTFSAPLVAPVGRHQDRGSPRSRCALPPDQGTGRYCQHVEGRMARSPRQEDVADEGGF</sequence>
<feature type="region of interest" description="Disordered" evidence="1">
    <location>
        <begin position="83"/>
        <end position="158"/>
    </location>
</feature>
<feature type="compositionally biased region" description="Low complexity" evidence="1">
    <location>
        <begin position="10"/>
        <end position="25"/>
    </location>
</feature>
<proteinExistence type="predicted"/>
<name>A0AAV7MXJ5_PLEWA</name>
<evidence type="ECO:0000313" key="2">
    <source>
        <dbReference type="EMBL" id="KAJ1107455.1"/>
    </source>
</evidence>
<evidence type="ECO:0000256" key="1">
    <source>
        <dbReference type="SAM" id="MobiDB-lite"/>
    </source>
</evidence>
<keyword evidence="3" id="KW-1185">Reference proteome</keyword>
<comment type="caution">
    <text evidence="2">The sequence shown here is derived from an EMBL/GenBank/DDBJ whole genome shotgun (WGS) entry which is preliminary data.</text>
</comment>